<feature type="chain" id="PRO_5008001542" description="DUF4157 domain-containing protein" evidence="1">
    <location>
        <begin position="21"/>
        <end position="922"/>
    </location>
</feature>
<keyword evidence="3" id="KW-1185">Reference proteome</keyword>
<dbReference type="InterPro" id="IPR011042">
    <property type="entry name" value="6-blade_b-propeller_TolB-like"/>
</dbReference>
<sequence length="922" mass="104937">MFRSLAAIFLFLSSATLIHAQQFGGFPSNTKWKQINTDTARIIYTPGAENEAKRVATIIHKMAAEENTIGGALKKINVVLQSRTTMANGYVALAPYRSEFYLVPGGNIFDFGNLPWQEQLAVHEYRHVQQYNNFNRGGSKVLGVLFGQEGRAVGNGLAIPDWFFEGDAVYMETALTPQGRGRTPYFQNGYKSLWREGRNYNWMKLRNGSLKDYVPNHYQLGYLLVNYGYLKYGADFWKKVTADAASFSSVIYPFQSAIKRHAGVTYATFRKEALDYYSHEVSKRRNDVRNRETVTNYYFAHPISSDSIVYLKDSYKKIPAFYLRTHQGEKRIRLKSIGSEDWFSYRDGLIAYTAFNTDPRWSLVDYNDVVLLDMQTGQETWLTHKGKYYTPDISPNTQTIIATAVTDSVTSELQLINRKGVVSKSIHAPQASFFFHPKFIDDEHVVVGVRWPDATMSLEVLELSTQKMEALIPRTLATIGYPFVNNNSIYFTSSLAGTDNIYVVRLEDKKIFQLTNSQTGLYFPAVANDSLFYSAFTSNGLALKNEGLSSVKTQEIASTAWSNVTIPYTVAGDANRNILQVPTREFPERPYRKATGLLNFHSWRPDYADPEFSFSVYSDNILNTFSSELFYKYNENENSHAVGFNAIYGGWFPQVVFGVERINNRHLKSSTKSYILNQTESNVGYAIPFNFSKGKTLKSLSLGSRIYYTTLESAGKSPTNFAGFQSTYLSHAIGWVQQLPRARQQIYPKWGYALAANYRHRLDEKGYQAIGSSSLYLPGLFPNHSLVVQGSIQETDTSNVIFSNRFANSRGYSDYYFSRMWKVGANYHLPLLYPDKGFGNIVYLQRIRGNAFYDFTRVYSNTKTATRDLRSVGSELFFDTRWWNSYPLTLGVRYSYLLDANVVGAQNPNHFEIVLPLNLIPD</sequence>
<evidence type="ECO:0008006" key="4">
    <source>
        <dbReference type="Google" id="ProtNLM"/>
    </source>
</evidence>
<dbReference type="Proteomes" id="UP000077177">
    <property type="component" value="Chromosome"/>
</dbReference>
<dbReference type="SUPFAM" id="SSF69304">
    <property type="entry name" value="Tricorn protease N-terminal domain"/>
    <property type="match status" value="1"/>
</dbReference>
<gene>
    <name evidence="2" type="ORF">SY85_24185</name>
</gene>
<dbReference type="OrthoDB" id="9799878at2"/>
<organism evidence="2 3">
    <name type="scientific">Flavisolibacter tropicus</name>
    <dbReference type="NCBI Taxonomy" id="1492898"/>
    <lineage>
        <taxon>Bacteria</taxon>
        <taxon>Pseudomonadati</taxon>
        <taxon>Bacteroidota</taxon>
        <taxon>Chitinophagia</taxon>
        <taxon>Chitinophagales</taxon>
        <taxon>Chitinophagaceae</taxon>
        <taxon>Flavisolibacter</taxon>
    </lineage>
</organism>
<dbReference type="AlphaFoldDB" id="A0A172U1P4"/>
<dbReference type="STRING" id="1492898.SY85_24185"/>
<feature type="signal peptide" evidence="1">
    <location>
        <begin position="1"/>
        <end position="20"/>
    </location>
</feature>
<evidence type="ECO:0000313" key="3">
    <source>
        <dbReference type="Proteomes" id="UP000077177"/>
    </source>
</evidence>
<proteinExistence type="predicted"/>
<reference evidence="2 3" key="2">
    <citation type="journal article" date="2016" name="Int. J. Syst. Evol. Microbiol.">
        <title>Flavisolibacter tropicus sp. nov., isolated from tropical soil.</title>
        <authorList>
            <person name="Lee J.J."/>
            <person name="Kang M.S."/>
            <person name="Kim G.S."/>
            <person name="Lee C.S."/>
            <person name="Lim S."/>
            <person name="Lee J."/>
            <person name="Roh S.H."/>
            <person name="Kang H."/>
            <person name="Ha J.M."/>
            <person name="Bae S."/>
            <person name="Jung H.Y."/>
            <person name="Kim M.K."/>
        </authorList>
    </citation>
    <scope>NUCLEOTIDE SEQUENCE [LARGE SCALE GENOMIC DNA]</scope>
    <source>
        <strain evidence="2 3">LCS9</strain>
    </source>
</reference>
<keyword evidence="1" id="KW-0732">Signal</keyword>
<dbReference type="KEGG" id="fla:SY85_24185"/>
<dbReference type="RefSeq" id="WP_066408780.1">
    <property type="nucleotide sequence ID" value="NZ_CP011390.1"/>
</dbReference>
<reference evidence="3" key="1">
    <citation type="submission" date="2015-01" db="EMBL/GenBank/DDBJ databases">
        <title>Flavisolibacter sp./LCS9/ whole genome sequencing.</title>
        <authorList>
            <person name="Kim M.K."/>
            <person name="Srinivasan S."/>
            <person name="Lee J.-J."/>
        </authorList>
    </citation>
    <scope>NUCLEOTIDE SEQUENCE [LARGE SCALE GENOMIC DNA]</scope>
    <source>
        <strain evidence="3">LCS9</strain>
    </source>
</reference>
<name>A0A172U1P4_9BACT</name>
<dbReference type="EMBL" id="CP011390">
    <property type="protein sequence ID" value="ANE53108.1"/>
    <property type="molecule type" value="Genomic_DNA"/>
</dbReference>
<evidence type="ECO:0000256" key="1">
    <source>
        <dbReference type="SAM" id="SignalP"/>
    </source>
</evidence>
<evidence type="ECO:0000313" key="2">
    <source>
        <dbReference type="EMBL" id="ANE53108.1"/>
    </source>
</evidence>
<dbReference type="Gene3D" id="2.120.10.30">
    <property type="entry name" value="TolB, C-terminal domain"/>
    <property type="match status" value="1"/>
</dbReference>
<accession>A0A172U1P4</accession>
<protein>
    <recommendedName>
        <fullName evidence="4">DUF4157 domain-containing protein</fullName>
    </recommendedName>
</protein>